<feature type="compositionally biased region" description="Basic and acidic residues" evidence="1">
    <location>
        <begin position="88"/>
        <end position="102"/>
    </location>
</feature>
<dbReference type="Proteomes" id="UP000252519">
    <property type="component" value="Unassembled WGS sequence"/>
</dbReference>
<keyword evidence="3" id="KW-1185">Reference proteome</keyword>
<dbReference type="AlphaFoldDB" id="A0A368FCA8"/>
<evidence type="ECO:0000313" key="2">
    <source>
        <dbReference type="EMBL" id="RCN29712.1"/>
    </source>
</evidence>
<evidence type="ECO:0000256" key="1">
    <source>
        <dbReference type="SAM" id="MobiDB-lite"/>
    </source>
</evidence>
<protein>
    <submittedName>
        <fullName evidence="2">Uncharacterized protein</fullName>
    </submittedName>
</protein>
<evidence type="ECO:0000313" key="3">
    <source>
        <dbReference type="Proteomes" id="UP000252519"/>
    </source>
</evidence>
<sequence>MYWIFEGIHHKPPNISDFYRYQSTRQDAKTTKSCPLTVLDGIAEVSDDGRRRRKNACEADNETLKESGSTPMASSDSGVESAAEVDLTEMKVRTFSERSHTT</sequence>
<feature type="compositionally biased region" description="Polar residues" evidence="1">
    <location>
        <begin position="66"/>
        <end position="78"/>
    </location>
</feature>
<proteinExistence type="predicted"/>
<organism evidence="2 3">
    <name type="scientific">Ancylostoma caninum</name>
    <name type="common">Dog hookworm</name>
    <dbReference type="NCBI Taxonomy" id="29170"/>
    <lineage>
        <taxon>Eukaryota</taxon>
        <taxon>Metazoa</taxon>
        <taxon>Ecdysozoa</taxon>
        <taxon>Nematoda</taxon>
        <taxon>Chromadorea</taxon>
        <taxon>Rhabditida</taxon>
        <taxon>Rhabditina</taxon>
        <taxon>Rhabditomorpha</taxon>
        <taxon>Strongyloidea</taxon>
        <taxon>Ancylostomatidae</taxon>
        <taxon>Ancylostomatinae</taxon>
        <taxon>Ancylostoma</taxon>
    </lineage>
</organism>
<name>A0A368FCA8_ANCCA</name>
<gene>
    <name evidence="2" type="ORF">ANCCAN_24529</name>
</gene>
<reference evidence="2 3" key="1">
    <citation type="submission" date="2014-10" db="EMBL/GenBank/DDBJ databases">
        <title>Draft genome of the hookworm Ancylostoma caninum.</title>
        <authorList>
            <person name="Mitreva M."/>
        </authorList>
    </citation>
    <scope>NUCLEOTIDE SEQUENCE [LARGE SCALE GENOMIC DNA]</scope>
    <source>
        <strain evidence="2 3">Baltimore</strain>
    </source>
</reference>
<comment type="caution">
    <text evidence="2">The sequence shown here is derived from an EMBL/GenBank/DDBJ whole genome shotgun (WGS) entry which is preliminary data.</text>
</comment>
<feature type="region of interest" description="Disordered" evidence="1">
    <location>
        <begin position="48"/>
        <end position="102"/>
    </location>
</feature>
<accession>A0A368FCA8</accession>
<dbReference type="EMBL" id="JOJR01001813">
    <property type="protein sequence ID" value="RCN29712.1"/>
    <property type="molecule type" value="Genomic_DNA"/>
</dbReference>